<dbReference type="GO" id="GO:0003678">
    <property type="term" value="F:DNA helicase activity"/>
    <property type="evidence" value="ECO:0007669"/>
    <property type="project" value="TreeGrafter"/>
</dbReference>
<protein>
    <submittedName>
        <fullName evidence="10">ATP-dependent DNA helicase RecG</fullName>
    </submittedName>
</protein>
<dbReference type="Gene3D" id="2.40.50.140">
    <property type="entry name" value="Nucleic acid-binding proteins"/>
    <property type="match status" value="1"/>
</dbReference>
<keyword evidence="1" id="KW-0547">Nucleotide-binding</keyword>
<evidence type="ECO:0000256" key="6">
    <source>
        <dbReference type="ARBA" id="ARBA00023125"/>
    </source>
</evidence>
<dbReference type="PROSITE" id="PS51192">
    <property type="entry name" value="HELICASE_ATP_BIND_1"/>
    <property type="match status" value="1"/>
</dbReference>
<evidence type="ECO:0000256" key="7">
    <source>
        <dbReference type="ARBA" id="ARBA00023204"/>
    </source>
</evidence>
<evidence type="ECO:0000313" key="11">
    <source>
        <dbReference type="Proteomes" id="UP000229401"/>
    </source>
</evidence>
<dbReference type="InterPro" id="IPR011545">
    <property type="entry name" value="DEAD/DEAH_box_helicase_dom"/>
</dbReference>
<proteinExistence type="predicted"/>
<dbReference type="AlphaFoldDB" id="A0A2M7QIT1"/>
<dbReference type="Pfam" id="PF00270">
    <property type="entry name" value="DEAD"/>
    <property type="match status" value="1"/>
</dbReference>
<dbReference type="PANTHER" id="PTHR47964:SF1">
    <property type="entry name" value="ATP-DEPENDENT DNA HELICASE HOMOLOG RECG, CHLOROPLASTIC"/>
    <property type="match status" value="1"/>
</dbReference>
<keyword evidence="4 10" id="KW-0347">Helicase</keyword>
<feature type="domain" description="Helicase C-terminal" evidence="9">
    <location>
        <begin position="439"/>
        <end position="613"/>
    </location>
</feature>
<dbReference type="SMART" id="SM00487">
    <property type="entry name" value="DEXDc"/>
    <property type="match status" value="1"/>
</dbReference>
<keyword evidence="6" id="KW-0238">DNA-binding</keyword>
<dbReference type="Pfam" id="PF17191">
    <property type="entry name" value="RecG_wedge"/>
    <property type="match status" value="1"/>
</dbReference>
<dbReference type="Proteomes" id="UP000229401">
    <property type="component" value="Unassembled WGS sequence"/>
</dbReference>
<dbReference type="CDD" id="cd04488">
    <property type="entry name" value="RecG_wedge_OBF"/>
    <property type="match status" value="1"/>
</dbReference>
<accession>A0A2M7QIT1</accession>
<evidence type="ECO:0000256" key="1">
    <source>
        <dbReference type="ARBA" id="ARBA00022741"/>
    </source>
</evidence>
<evidence type="ECO:0000259" key="8">
    <source>
        <dbReference type="PROSITE" id="PS51192"/>
    </source>
</evidence>
<name>A0A2M7QIT1_9BACT</name>
<dbReference type="Pfam" id="PF00271">
    <property type="entry name" value="Helicase_C"/>
    <property type="match status" value="1"/>
</dbReference>
<dbReference type="InterPro" id="IPR014001">
    <property type="entry name" value="Helicase_ATP-bd"/>
</dbReference>
<dbReference type="PROSITE" id="PS51194">
    <property type="entry name" value="HELICASE_CTER"/>
    <property type="match status" value="1"/>
</dbReference>
<dbReference type="InterPro" id="IPR033454">
    <property type="entry name" value="RecG_wedge"/>
</dbReference>
<comment type="caution">
    <text evidence="10">The sequence shown here is derived from an EMBL/GenBank/DDBJ whole genome shotgun (WGS) entry which is preliminary data.</text>
</comment>
<dbReference type="PANTHER" id="PTHR47964">
    <property type="entry name" value="ATP-DEPENDENT DNA HELICASE HOMOLOG RECG, CHLOROPLASTIC"/>
    <property type="match status" value="1"/>
</dbReference>
<evidence type="ECO:0000256" key="5">
    <source>
        <dbReference type="ARBA" id="ARBA00022840"/>
    </source>
</evidence>
<dbReference type="GO" id="GO:0005524">
    <property type="term" value="F:ATP binding"/>
    <property type="evidence" value="ECO:0007669"/>
    <property type="project" value="UniProtKB-KW"/>
</dbReference>
<dbReference type="InterPro" id="IPR012340">
    <property type="entry name" value="NA-bd_OB-fold"/>
</dbReference>
<dbReference type="InterPro" id="IPR027417">
    <property type="entry name" value="P-loop_NTPase"/>
</dbReference>
<dbReference type="SUPFAM" id="SSF52540">
    <property type="entry name" value="P-loop containing nucleoside triphosphate hydrolases"/>
    <property type="match status" value="2"/>
</dbReference>
<keyword evidence="2" id="KW-0227">DNA damage</keyword>
<dbReference type="GO" id="GO:0006281">
    <property type="term" value="P:DNA repair"/>
    <property type="evidence" value="ECO:0007669"/>
    <property type="project" value="UniProtKB-KW"/>
</dbReference>
<reference evidence="11" key="1">
    <citation type="submission" date="2017-09" db="EMBL/GenBank/DDBJ databases">
        <title>Depth-based differentiation of microbial function through sediment-hosted aquifers and enrichment of novel symbionts in the deep terrestrial subsurface.</title>
        <authorList>
            <person name="Probst A.J."/>
            <person name="Ladd B."/>
            <person name="Jarett J.K."/>
            <person name="Geller-Mcgrath D.E."/>
            <person name="Sieber C.M.K."/>
            <person name="Emerson J.B."/>
            <person name="Anantharaman K."/>
            <person name="Thomas B.C."/>
            <person name="Malmstrom R."/>
            <person name="Stieglmeier M."/>
            <person name="Klingl A."/>
            <person name="Woyke T."/>
            <person name="Ryan C.M."/>
            <person name="Banfield J.F."/>
        </authorList>
    </citation>
    <scope>NUCLEOTIDE SEQUENCE [LARGE SCALE GENOMIC DNA]</scope>
</reference>
<dbReference type="InterPro" id="IPR001650">
    <property type="entry name" value="Helicase_C-like"/>
</dbReference>
<keyword evidence="3" id="KW-0378">Hydrolase</keyword>
<evidence type="ECO:0000259" key="9">
    <source>
        <dbReference type="PROSITE" id="PS51194"/>
    </source>
</evidence>
<dbReference type="SMART" id="SM00490">
    <property type="entry name" value="HELICc"/>
    <property type="match status" value="1"/>
</dbReference>
<keyword evidence="5" id="KW-0067">ATP-binding</keyword>
<sequence>MSSYDIPISNLPRTRSLTIKRFKALEIETFGDLLNYFPSRYEDYSQITPIAHLVLGNKTTIQGEIKSARNHYSKSGLQLQKIIIKDETGSIEVNWFNQPYLIRILTVTKKISVSGTVIFIGRELVFQPFEYELITDFHTKLVHTGKIVPVYSEKQNLSSKLLREKLTYVLLEILQFPELLPKEITSFNSLISPKEAYVNIHFPISGEMYQKAKERLAFEELFVISLLLAQLKKEQKEIQVKFPIKINEKNKKLISIFIHNLPFTLTPDQNTALNEIIADIQKLNPMNRFLQGDVGSGKTIVAAIIAYAVCLNGYKTLIMAPTEILAKQHYETFSKLFEKTGIQIGLITGSQKINQDQSTIVIGTHALLNNSTIYKKVGLVIIDEQHRFGVKQRAFLKSSSNYPHLLTMTATPIPRTVALTLYGDLDISVLLTLPKGRILIKTFLVPTEKRQNAYDWIRKKVKNEKQQVFIVCPRISESEEENETSIKAVKKEYETIKKEIFPELQIGLLHGKLRPKEKNEIMNMFKNKQIDILVSTSVVEVGIDIPNATIMMIEGSENFGLAQLHQLRGRVGRSTLQSYCLLFTESDDPETMNRLSFFSKHINGFELSEYDFKRRGSGSILGTEQHGYLKLKIASLSDMNLISKVKKSVEYFIKKYPSLSHFPQLEKEINKYDIENISMD</sequence>
<dbReference type="InterPro" id="IPR047112">
    <property type="entry name" value="RecG/Mfd"/>
</dbReference>
<feature type="domain" description="Helicase ATP-binding" evidence="8">
    <location>
        <begin position="279"/>
        <end position="430"/>
    </location>
</feature>
<organism evidence="10 11">
    <name type="scientific">Candidatus Roizmanbacteria bacterium CG_4_10_14_0_8_um_filter_33_9</name>
    <dbReference type="NCBI Taxonomy" id="1974826"/>
    <lineage>
        <taxon>Bacteria</taxon>
        <taxon>Candidatus Roizmaniibacteriota</taxon>
    </lineage>
</organism>
<evidence type="ECO:0000313" key="10">
    <source>
        <dbReference type="EMBL" id="PIY72247.1"/>
    </source>
</evidence>
<dbReference type="GO" id="GO:0003677">
    <property type="term" value="F:DNA binding"/>
    <property type="evidence" value="ECO:0007669"/>
    <property type="project" value="UniProtKB-KW"/>
</dbReference>
<keyword evidence="7" id="KW-0234">DNA repair</keyword>
<dbReference type="EMBL" id="PFLI01000065">
    <property type="protein sequence ID" value="PIY72247.1"/>
    <property type="molecule type" value="Genomic_DNA"/>
</dbReference>
<evidence type="ECO:0000256" key="2">
    <source>
        <dbReference type="ARBA" id="ARBA00022763"/>
    </source>
</evidence>
<gene>
    <name evidence="10" type="ORF">COY87_01900</name>
</gene>
<dbReference type="GO" id="GO:0016787">
    <property type="term" value="F:hydrolase activity"/>
    <property type="evidence" value="ECO:0007669"/>
    <property type="project" value="UniProtKB-KW"/>
</dbReference>
<evidence type="ECO:0000256" key="3">
    <source>
        <dbReference type="ARBA" id="ARBA00022801"/>
    </source>
</evidence>
<dbReference type="NCBIfam" id="NF008168">
    <property type="entry name" value="PRK10917.2-2"/>
    <property type="match status" value="1"/>
</dbReference>
<dbReference type="SUPFAM" id="SSF50249">
    <property type="entry name" value="Nucleic acid-binding proteins"/>
    <property type="match status" value="1"/>
</dbReference>
<evidence type="ECO:0000256" key="4">
    <source>
        <dbReference type="ARBA" id="ARBA00022806"/>
    </source>
</evidence>
<dbReference type="Gene3D" id="3.40.50.300">
    <property type="entry name" value="P-loop containing nucleotide triphosphate hydrolases"/>
    <property type="match status" value="2"/>
</dbReference>